<reference evidence="1 2" key="1">
    <citation type="submission" date="2019-12" db="EMBL/GenBank/DDBJ databases">
        <title>The complete genome of the thermophilic, anoxygenic phototrophic gammaproteobacterium Thermochromatium tepidum.</title>
        <authorList>
            <person name="Sattley W.M."/>
            <person name="Swingley W.D."/>
            <person name="Burchell B.M."/>
            <person name="Gurbani S.A."/>
            <person name="Kujawa C.M."/>
            <person name="Nuccio D.A."/>
            <person name="Schladweiler J."/>
            <person name="Shaffer K.N."/>
            <person name="Stokes L.M."/>
            <person name="Touchman J.W."/>
            <person name="Blankenship R.E."/>
            <person name="Madigan M.T."/>
        </authorList>
    </citation>
    <scope>NUCLEOTIDE SEQUENCE [LARGE SCALE GENOMIC DNA]</scope>
    <source>
        <strain evidence="1 2">ATCC 43061</strain>
    </source>
</reference>
<evidence type="ECO:0000313" key="2">
    <source>
        <dbReference type="Proteomes" id="UP000426424"/>
    </source>
</evidence>
<dbReference type="EMBL" id="CP039268">
    <property type="protein sequence ID" value="QGU32418.1"/>
    <property type="molecule type" value="Genomic_DNA"/>
</dbReference>
<evidence type="ECO:0000313" key="1">
    <source>
        <dbReference type="EMBL" id="QGU32418.1"/>
    </source>
</evidence>
<accession>A0A6I6E7B5</accession>
<proteinExistence type="predicted"/>
<dbReference type="OrthoDB" id="574698at2"/>
<sequence>MRALKFNATIDSRRRLQLELPADSPKGEVEVIVLVPERFGPNDSTSLQDFFRQLDAHPLQRCYTREEIDAYLAGERASWGEP</sequence>
<name>A0A6I6E7B5_THETI</name>
<keyword evidence="2" id="KW-1185">Reference proteome</keyword>
<dbReference type="KEGG" id="ttp:E6P07_05080"/>
<organism evidence="1 2">
    <name type="scientific">Thermochromatium tepidum ATCC 43061</name>
    <dbReference type="NCBI Taxonomy" id="316276"/>
    <lineage>
        <taxon>Bacteria</taxon>
        <taxon>Pseudomonadati</taxon>
        <taxon>Pseudomonadota</taxon>
        <taxon>Gammaproteobacteria</taxon>
        <taxon>Chromatiales</taxon>
        <taxon>Chromatiaceae</taxon>
        <taxon>Thermochromatium</taxon>
    </lineage>
</organism>
<protein>
    <submittedName>
        <fullName evidence="1">Uncharacterized protein</fullName>
    </submittedName>
</protein>
<dbReference type="Proteomes" id="UP000426424">
    <property type="component" value="Chromosome"/>
</dbReference>
<dbReference type="AlphaFoldDB" id="A0A6I6E7B5"/>
<gene>
    <name evidence="1" type="ORF">E6P07_05080</name>
</gene>
<dbReference type="RefSeq" id="WP_153974616.1">
    <property type="nucleotide sequence ID" value="NZ_CP039268.1"/>
</dbReference>